<feature type="transmembrane region" description="Helical" evidence="2">
    <location>
        <begin position="96"/>
        <end position="114"/>
    </location>
</feature>
<keyword evidence="2" id="KW-0812">Transmembrane</keyword>
<dbReference type="RefSeq" id="WP_253858249.1">
    <property type="nucleotide sequence ID" value="NZ_BAAALM010000008.1"/>
</dbReference>
<feature type="transmembrane region" description="Helical" evidence="2">
    <location>
        <begin position="202"/>
        <end position="222"/>
    </location>
</feature>
<proteinExistence type="predicted"/>
<reference evidence="3 4" key="1">
    <citation type="journal article" date="2019" name="Int. J. Syst. Evol. Microbiol.">
        <title>The Global Catalogue of Microorganisms (GCM) 10K type strain sequencing project: providing services to taxonomists for standard genome sequencing and annotation.</title>
        <authorList>
            <consortium name="The Broad Institute Genomics Platform"/>
            <consortium name="The Broad Institute Genome Sequencing Center for Infectious Disease"/>
            <person name="Wu L."/>
            <person name="Ma J."/>
        </authorList>
    </citation>
    <scope>NUCLEOTIDE SEQUENCE [LARGE SCALE GENOMIC DNA]</scope>
    <source>
        <strain evidence="3 4">JCM 13022</strain>
    </source>
</reference>
<protein>
    <recommendedName>
        <fullName evidence="5">DUF998 domain-containing protein</fullName>
    </recommendedName>
</protein>
<dbReference type="Proteomes" id="UP001500467">
    <property type="component" value="Unassembled WGS sequence"/>
</dbReference>
<feature type="compositionally biased region" description="Low complexity" evidence="1">
    <location>
        <begin position="307"/>
        <end position="322"/>
    </location>
</feature>
<evidence type="ECO:0008006" key="5">
    <source>
        <dbReference type="Google" id="ProtNLM"/>
    </source>
</evidence>
<keyword evidence="4" id="KW-1185">Reference proteome</keyword>
<dbReference type="InterPro" id="IPR009339">
    <property type="entry name" value="DUF998"/>
</dbReference>
<feature type="transmembrane region" description="Helical" evidence="2">
    <location>
        <begin position="126"/>
        <end position="146"/>
    </location>
</feature>
<feature type="region of interest" description="Disordered" evidence="1">
    <location>
        <begin position="251"/>
        <end position="272"/>
    </location>
</feature>
<evidence type="ECO:0000313" key="3">
    <source>
        <dbReference type="EMBL" id="GAA1205915.1"/>
    </source>
</evidence>
<gene>
    <name evidence="3" type="ORF">GCM10009675_26120</name>
</gene>
<organism evidence="3 4">
    <name type="scientific">Prauserella alba</name>
    <dbReference type="NCBI Taxonomy" id="176898"/>
    <lineage>
        <taxon>Bacteria</taxon>
        <taxon>Bacillati</taxon>
        <taxon>Actinomycetota</taxon>
        <taxon>Actinomycetes</taxon>
        <taxon>Pseudonocardiales</taxon>
        <taxon>Pseudonocardiaceae</taxon>
        <taxon>Prauserella</taxon>
    </lineage>
</organism>
<accession>A0ABN1VCW7</accession>
<evidence type="ECO:0000256" key="2">
    <source>
        <dbReference type="SAM" id="Phobius"/>
    </source>
</evidence>
<dbReference type="EMBL" id="BAAALM010000008">
    <property type="protein sequence ID" value="GAA1205915.1"/>
    <property type="molecule type" value="Genomic_DNA"/>
</dbReference>
<name>A0ABN1VCW7_9PSEU</name>
<evidence type="ECO:0000313" key="4">
    <source>
        <dbReference type="Proteomes" id="UP001500467"/>
    </source>
</evidence>
<keyword evidence="2" id="KW-0472">Membrane</keyword>
<comment type="caution">
    <text evidence="3">The sequence shown here is derived from an EMBL/GenBank/DDBJ whole genome shotgun (WGS) entry which is preliminary data.</text>
</comment>
<sequence length="371" mass="36607">MPSPPSHAKVHTADVARTRAWTIAAAAGLGWALFTLIILHSVSSFDPLTDPLSRYAFTDRGAGMLEASLLSAAVGVVAVRGAVLSAGLPVSRTTSTLVYATSTGLATAALFPATFSSEIDPVSGRIHQYASVVAFASLPAIALSLLDVMRATPVLARVASALTWLLRVALVSLALFGVSYVADALSGVPGFALVADTMPVGFTQRIVFSVDLALLAVLLVGAMQGARASAAAPASSPAPATVSPVASPVVGTSPAGSSLAGPPAAAPSPAGPAVVGPVPAAFPRVEHSPPTAVDSRAVAAPARPSVTAGPSLTAPASAAPSSTGPPVPADCPAGEPTCADPAGSTGLDSGRTATHGTVDSEPGPARPPRPR</sequence>
<evidence type="ECO:0000256" key="1">
    <source>
        <dbReference type="SAM" id="MobiDB-lite"/>
    </source>
</evidence>
<feature type="compositionally biased region" description="Low complexity" evidence="1">
    <location>
        <begin position="251"/>
        <end position="263"/>
    </location>
</feature>
<feature type="region of interest" description="Disordered" evidence="1">
    <location>
        <begin position="285"/>
        <end position="371"/>
    </location>
</feature>
<feature type="transmembrane region" description="Helical" evidence="2">
    <location>
        <begin position="158"/>
        <end position="182"/>
    </location>
</feature>
<feature type="transmembrane region" description="Helical" evidence="2">
    <location>
        <begin position="21"/>
        <end position="42"/>
    </location>
</feature>
<dbReference type="Pfam" id="PF06197">
    <property type="entry name" value="DUF998"/>
    <property type="match status" value="1"/>
</dbReference>
<keyword evidence="2" id="KW-1133">Transmembrane helix</keyword>
<feature type="transmembrane region" description="Helical" evidence="2">
    <location>
        <begin position="62"/>
        <end position="84"/>
    </location>
</feature>